<dbReference type="InterPro" id="IPR051450">
    <property type="entry name" value="Gfo/Idh/MocA_Oxidoreductases"/>
</dbReference>
<protein>
    <recommendedName>
        <fullName evidence="5">Gfo/Idh/MocA family oxidoreductase</fullName>
    </recommendedName>
</protein>
<dbReference type="PANTHER" id="PTHR43377:SF1">
    <property type="entry name" value="BILIVERDIN REDUCTASE A"/>
    <property type="match status" value="1"/>
</dbReference>
<gene>
    <name evidence="3" type="ORF">COX46_02200</name>
</gene>
<dbReference type="EMBL" id="PCRF01000103">
    <property type="protein sequence ID" value="PIP16441.1"/>
    <property type="molecule type" value="Genomic_DNA"/>
</dbReference>
<feature type="domain" description="Gfo/Idh/MocA-like oxidoreductase N-terminal" evidence="1">
    <location>
        <begin position="2"/>
        <end position="119"/>
    </location>
</feature>
<evidence type="ECO:0000259" key="2">
    <source>
        <dbReference type="Pfam" id="PF22725"/>
    </source>
</evidence>
<dbReference type="Gene3D" id="3.40.50.720">
    <property type="entry name" value="NAD(P)-binding Rossmann-like Domain"/>
    <property type="match status" value="1"/>
</dbReference>
<dbReference type="InterPro" id="IPR000683">
    <property type="entry name" value="Gfo/Idh/MocA-like_OxRdtase_N"/>
</dbReference>
<dbReference type="Pfam" id="PF01408">
    <property type="entry name" value="GFO_IDH_MocA"/>
    <property type="match status" value="1"/>
</dbReference>
<sequence length="336" mass="37627">MVRVGVIGAGFMGSMHTQCYALLPGVKLVGIADCRKEKAVELADKFGCIAYENAGNLLKNSEVDAVDICLPTFLHKKWVIKSAKSGKHVLCEKPIALTVKDADKMVEAADKHKVIFMVAQVIRFWPEYVRLKEIYQKGELGRLVSLHLTRLSPTPTWGWENWLGTSQKSGGALIDLHIHDTDYLQYLLGQPKSLYSVGRKVDEGYWHIMTSFKYPEMVVTAEGGWDFVDTFPFRMAFVANFEKGVVEYNSMYTKPFAIYTPGKSEFPQLAPDSPHPSEGGGNISALGGYYNEIKYFVECVEKREKPAVVTPEEARNSLGIALKEFKSAEKGKEIRL</sequence>
<comment type="caution">
    <text evidence="3">The sequence shown here is derived from an EMBL/GenBank/DDBJ whole genome shotgun (WGS) entry which is preliminary data.</text>
</comment>
<evidence type="ECO:0000313" key="4">
    <source>
        <dbReference type="Proteomes" id="UP000230392"/>
    </source>
</evidence>
<feature type="domain" description="GFO/IDH/MocA-like oxidoreductase" evidence="2">
    <location>
        <begin position="128"/>
        <end position="222"/>
    </location>
</feature>
<dbReference type="GO" id="GO:0000166">
    <property type="term" value="F:nucleotide binding"/>
    <property type="evidence" value="ECO:0007669"/>
    <property type="project" value="InterPro"/>
</dbReference>
<dbReference type="AlphaFoldDB" id="A0A2G9YD47"/>
<dbReference type="InterPro" id="IPR055170">
    <property type="entry name" value="GFO_IDH_MocA-like_dom"/>
</dbReference>
<evidence type="ECO:0008006" key="5">
    <source>
        <dbReference type="Google" id="ProtNLM"/>
    </source>
</evidence>
<dbReference type="PANTHER" id="PTHR43377">
    <property type="entry name" value="BILIVERDIN REDUCTASE A"/>
    <property type="match status" value="1"/>
</dbReference>
<dbReference type="SUPFAM" id="SSF55347">
    <property type="entry name" value="Glyceraldehyde-3-phosphate dehydrogenase-like, C-terminal domain"/>
    <property type="match status" value="1"/>
</dbReference>
<proteinExistence type="predicted"/>
<dbReference type="SUPFAM" id="SSF51735">
    <property type="entry name" value="NAD(P)-binding Rossmann-fold domains"/>
    <property type="match status" value="1"/>
</dbReference>
<reference evidence="3 4" key="1">
    <citation type="submission" date="2017-09" db="EMBL/GenBank/DDBJ databases">
        <title>Depth-based differentiation of microbial function through sediment-hosted aquifers and enrichment of novel symbionts in the deep terrestrial subsurface.</title>
        <authorList>
            <person name="Probst A.J."/>
            <person name="Ladd B."/>
            <person name="Jarett J.K."/>
            <person name="Geller-Mcgrath D.E."/>
            <person name="Sieber C.M."/>
            <person name="Emerson J.B."/>
            <person name="Anantharaman K."/>
            <person name="Thomas B.C."/>
            <person name="Malmstrom R."/>
            <person name="Stieglmeier M."/>
            <person name="Klingl A."/>
            <person name="Woyke T."/>
            <person name="Ryan C.M."/>
            <person name="Banfield J.F."/>
        </authorList>
    </citation>
    <scope>NUCLEOTIDE SEQUENCE [LARGE SCALE GENOMIC DNA]</scope>
    <source>
        <strain evidence="3">CG23_combo_of_CG06-09_8_20_14_all_48_7</strain>
    </source>
</reference>
<dbReference type="Proteomes" id="UP000230392">
    <property type="component" value="Unassembled WGS sequence"/>
</dbReference>
<accession>A0A2G9YD47</accession>
<dbReference type="InterPro" id="IPR036291">
    <property type="entry name" value="NAD(P)-bd_dom_sf"/>
</dbReference>
<dbReference type="Pfam" id="PF22725">
    <property type="entry name" value="GFO_IDH_MocA_C3"/>
    <property type="match status" value="1"/>
</dbReference>
<organism evidence="3 4">
    <name type="scientific">bacterium (Candidatus Ratteibacteria) CG23_combo_of_CG06-09_8_20_14_all_48_7</name>
    <dbReference type="NCBI Taxonomy" id="2014292"/>
    <lineage>
        <taxon>Bacteria</taxon>
        <taxon>Candidatus Ratteibacteria</taxon>
    </lineage>
</organism>
<dbReference type="Gene3D" id="3.30.360.10">
    <property type="entry name" value="Dihydrodipicolinate Reductase, domain 2"/>
    <property type="match status" value="1"/>
</dbReference>
<evidence type="ECO:0000259" key="1">
    <source>
        <dbReference type="Pfam" id="PF01408"/>
    </source>
</evidence>
<name>A0A2G9YD47_9BACT</name>
<evidence type="ECO:0000313" key="3">
    <source>
        <dbReference type="EMBL" id="PIP16441.1"/>
    </source>
</evidence>